<evidence type="ECO:0000313" key="12">
    <source>
        <dbReference type="EMBL" id="CAA3707321.1"/>
    </source>
</evidence>
<keyword evidence="7 10" id="KW-0067">ATP-binding</keyword>
<feature type="active site" description="Charge relay system" evidence="10">
    <location>
        <position position="73"/>
    </location>
</feature>
<feature type="active site" description="Charge relay system" evidence="10">
    <location>
        <position position="148"/>
    </location>
</feature>
<dbReference type="GO" id="GO:0050567">
    <property type="term" value="F:glutaminyl-tRNA synthase (glutamine-hydrolyzing) activity"/>
    <property type="evidence" value="ECO:0007669"/>
    <property type="project" value="UniProtKB-UniRule"/>
</dbReference>
<keyword evidence="12" id="KW-0808">Transferase</keyword>
<name>A0A6S6S1M5_9GAMM</name>
<dbReference type="Proteomes" id="UP000560980">
    <property type="component" value="Unassembled WGS sequence"/>
</dbReference>
<evidence type="ECO:0000313" key="13">
    <source>
        <dbReference type="Proteomes" id="UP000560980"/>
    </source>
</evidence>
<evidence type="ECO:0000256" key="2">
    <source>
        <dbReference type="ARBA" id="ARBA00011123"/>
    </source>
</evidence>
<dbReference type="PANTHER" id="PTHR11895:SF151">
    <property type="entry name" value="GLUTAMYL-TRNA(GLN) AMIDOTRANSFERASE SUBUNIT A"/>
    <property type="match status" value="1"/>
</dbReference>
<dbReference type="RefSeq" id="WP_183042967.1">
    <property type="nucleotide sequence ID" value="NZ_CACTJB010000002.1"/>
</dbReference>
<dbReference type="GO" id="GO:0030956">
    <property type="term" value="C:glutamyl-tRNA(Gln) amidotransferase complex"/>
    <property type="evidence" value="ECO:0007669"/>
    <property type="project" value="InterPro"/>
</dbReference>
<evidence type="ECO:0000256" key="8">
    <source>
        <dbReference type="ARBA" id="ARBA00022917"/>
    </source>
</evidence>
<dbReference type="AlphaFoldDB" id="A0A6S6S1M5"/>
<accession>A0A6S6S1M5</accession>
<dbReference type="Gene3D" id="3.90.1300.10">
    <property type="entry name" value="Amidase signature (AS) domain"/>
    <property type="match status" value="1"/>
</dbReference>
<dbReference type="InterPro" id="IPR036928">
    <property type="entry name" value="AS_sf"/>
</dbReference>
<evidence type="ECO:0000256" key="6">
    <source>
        <dbReference type="ARBA" id="ARBA00022741"/>
    </source>
</evidence>
<comment type="caution">
    <text evidence="12">The sequence shown here is derived from an EMBL/GenBank/DDBJ whole genome shotgun (WGS) entry which is preliminary data.</text>
</comment>
<comment type="subunit">
    <text evidence="2 10">Heterotrimer of A, B and C subunits.</text>
</comment>
<gene>
    <name evidence="10 12" type="primary">gatA</name>
    <name evidence="12" type="ORF">SISI_0184</name>
</gene>
<dbReference type="Pfam" id="PF01425">
    <property type="entry name" value="Amidase"/>
    <property type="match status" value="1"/>
</dbReference>
<evidence type="ECO:0000256" key="7">
    <source>
        <dbReference type="ARBA" id="ARBA00022840"/>
    </source>
</evidence>
<organism evidence="12 13">
    <name type="scientific">Candidatus Portiera aleyrodidarum</name>
    <name type="common">primary endosymbiont of Bemisia tabaci</name>
    <dbReference type="NCBI Taxonomy" id="91844"/>
    <lineage>
        <taxon>Bacteria</taxon>
        <taxon>Pseudomonadati</taxon>
        <taxon>Pseudomonadota</taxon>
        <taxon>Gammaproteobacteria</taxon>
        <taxon>Candidatus Johnevansiales</taxon>
        <taxon>Candidatus Johnevansiaceae</taxon>
        <taxon>Candidatus Portiera</taxon>
    </lineage>
</organism>
<dbReference type="InterPro" id="IPR023631">
    <property type="entry name" value="Amidase_dom"/>
</dbReference>
<feature type="active site" description="Acyl-ester intermediate" evidence="10">
    <location>
        <position position="172"/>
    </location>
</feature>
<evidence type="ECO:0000256" key="10">
    <source>
        <dbReference type="HAMAP-Rule" id="MF_00120"/>
    </source>
</evidence>
<dbReference type="InterPro" id="IPR000120">
    <property type="entry name" value="Amidase"/>
</dbReference>
<dbReference type="GO" id="GO:0005524">
    <property type="term" value="F:ATP binding"/>
    <property type="evidence" value="ECO:0007669"/>
    <property type="project" value="UniProtKB-KW"/>
</dbReference>
<dbReference type="PANTHER" id="PTHR11895">
    <property type="entry name" value="TRANSAMIDASE"/>
    <property type="match status" value="1"/>
</dbReference>
<dbReference type="HAMAP" id="MF_00120">
    <property type="entry name" value="GatA"/>
    <property type="match status" value="1"/>
</dbReference>
<dbReference type="InterPro" id="IPR020556">
    <property type="entry name" value="Amidase_CS"/>
</dbReference>
<evidence type="ECO:0000256" key="4">
    <source>
        <dbReference type="ARBA" id="ARBA00014428"/>
    </source>
</evidence>
<keyword evidence="6 10" id="KW-0547">Nucleotide-binding</keyword>
<dbReference type="GO" id="GO:0006412">
    <property type="term" value="P:translation"/>
    <property type="evidence" value="ECO:0007669"/>
    <property type="project" value="UniProtKB-UniRule"/>
</dbReference>
<evidence type="ECO:0000256" key="5">
    <source>
        <dbReference type="ARBA" id="ARBA00022598"/>
    </source>
</evidence>
<evidence type="ECO:0000256" key="3">
    <source>
        <dbReference type="ARBA" id="ARBA00012739"/>
    </source>
</evidence>
<protein>
    <recommendedName>
        <fullName evidence="4 10">Glutamyl-tRNA(Gln) amidotransferase subunit A</fullName>
        <shortName evidence="10">Glu-ADT subunit A</shortName>
        <ecNumber evidence="3 10">6.3.5.7</ecNumber>
    </recommendedName>
</protein>
<dbReference type="EC" id="6.3.5.7" evidence="3 10"/>
<comment type="similarity">
    <text evidence="1 10">Belongs to the amidase family. GatA subfamily.</text>
</comment>
<keyword evidence="5 10" id="KW-0436">Ligase</keyword>
<dbReference type="EMBL" id="CACTJB010000002">
    <property type="protein sequence ID" value="CAA3707321.1"/>
    <property type="molecule type" value="Genomic_DNA"/>
</dbReference>
<dbReference type="PROSITE" id="PS00571">
    <property type="entry name" value="AMIDASES"/>
    <property type="match status" value="1"/>
</dbReference>
<proteinExistence type="inferred from homology"/>
<keyword evidence="8 10" id="KW-0648">Protein biosynthesis</keyword>
<dbReference type="GO" id="GO:0016740">
    <property type="term" value="F:transferase activity"/>
    <property type="evidence" value="ECO:0007669"/>
    <property type="project" value="UniProtKB-KW"/>
</dbReference>
<feature type="domain" description="Amidase" evidence="11">
    <location>
        <begin position="19"/>
        <end position="455"/>
    </location>
</feature>
<evidence type="ECO:0000256" key="9">
    <source>
        <dbReference type="ARBA" id="ARBA00047407"/>
    </source>
</evidence>
<comment type="function">
    <text evidence="10">Allows the formation of correctly charged Gln-tRNA(Gln) through the transamidation of misacylated Glu-tRNA(Gln) in organisms which lack glutaminyl-tRNA synthetase. The reaction takes place in the presence of glutamine and ATP through an activated gamma-phospho-Glu-tRNA(Gln).</text>
</comment>
<sequence length="475" mass="53362">MTIIDIIKGLKNNHFSCYELINFLLKTIKKNNKSLNNFITIEYKNALKDANKSDFLRKFNQNNELHGVPIAFKDLFCTKGIKTTCGSKMLTNFIPTYNSTLIERIKHAGLINLGKTNMDEFAMGSFNENSFFGLVKNPWNLKLVSGGSSGGSASAISAGLIPVSLGTDTGGSIRLPSSFCGITGLKTSYGFLSRYGIISYSSSLDQAGPMAHTVKDCAILLNIISGYDTFDSTNLNLQKNNYLKFLNNSLKGKKIGLPIEYFKNIAAKVSYIIQETINVYTKLGIEFFDISLPYIDTAISAYYIIASAEAASNLAKYDGIKFGYYKRNPKSLEELYFKTRTKGFGKEVKNRILIGAYLLNKYNYLIKAKKIRKIIYNNFIKSFKKVDCIFIPTTNYVAKQIHTKKNKTLNIQEDIYTISVNLAGLPSINIPIGFVNKCPIGLQVITPHFTEHLLLNIAHYFQQHTHWHLNYPNVL</sequence>
<comment type="catalytic activity">
    <reaction evidence="9 10">
        <text>L-glutamyl-tRNA(Gln) + L-glutamine + ATP + H2O = L-glutaminyl-tRNA(Gln) + L-glutamate + ADP + phosphate + H(+)</text>
        <dbReference type="Rhea" id="RHEA:17521"/>
        <dbReference type="Rhea" id="RHEA-COMP:9681"/>
        <dbReference type="Rhea" id="RHEA-COMP:9684"/>
        <dbReference type="ChEBI" id="CHEBI:15377"/>
        <dbReference type="ChEBI" id="CHEBI:15378"/>
        <dbReference type="ChEBI" id="CHEBI:29985"/>
        <dbReference type="ChEBI" id="CHEBI:30616"/>
        <dbReference type="ChEBI" id="CHEBI:43474"/>
        <dbReference type="ChEBI" id="CHEBI:58359"/>
        <dbReference type="ChEBI" id="CHEBI:78520"/>
        <dbReference type="ChEBI" id="CHEBI:78521"/>
        <dbReference type="ChEBI" id="CHEBI:456216"/>
        <dbReference type="EC" id="6.3.5.7"/>
    </reaction>
</comment>
<evidence type="ECO:0000259" key="11">
    <source>
        <dbReference type="Pfam" id="PF01425"/>
    </source>
</evidence>
<dbReference type="InterPro" id="IPR004412">
    <property type="entry name" value="GatA"/>
</dbReference>
<dbReference type="SUPFAM" id="SSF75304">
    <property type="entry name" value="Amidase signature (AS) enzymes"/>
    <property type="match status" value="1"/>
</dbReference>
<reference evidence="12 13" key="1">
    <citation type="submission" date="2019-12" db="EMBL/GenBank/DDBJ databases">
        <authorList>
            <person name="Santos-Garcia D."/>
            <person name="Santos-Garcia D."/>
            <person name="Santos-Garcia D."/>
        </authorList>
    </citation>
    <scope>NUCLEOTIDE SEQUENCE [LARGE SCALE GENOMIC DNA]</scope>
    <source>
        <strain evidence="12">SiSi</strain>
    </source>
</reference>
<evidence type="ECO:0000256" key="1">
    <source>
        <dbReference type="ARBA" id="ARBA00008069"/>
    </source>
</evidence>
<dbReference type="NCBIfam" id="TIGR00132">
    <property type="entry name" value="gatA"/>
    <property type="match status" value="1"/>
</dbReference>